<reference evidence="2" key="1">
    <citation type="submission" date="2020-01" db="EMBL/GenBank/DDBJ databases">
        <authorList>
            <person name="Meier V. D."/>
            <person name="Meier V D."/>
        </authorList>
    </citation>
    <scope>NUCLEOTIDE SEQUENCE</scope>
    <source>
        <strain evidence="2">HLG_WM_MAG_03</strain>
    </source>
</reference>
<feature type="signal peptide" evidence="1">
    <location>
        <begin position="1"/>
        <end position="24"/>
    </location>
</feature>
<dbReference type="EMBL" id="CACVAR010000249">
    <property type="protein sequence ID" value="CAA6815138.1"/>
    <property type="molecule type" value="Genomic_DNA"/>
</dbReference>
<keyword evidence="1" id="KW-0732">Signal</keyword>
<gene>
    <name evidence="2" type="ORF">HELGO_WM18325</name>
</gene>
<dbReference type="AlphaFoldDB" id="A0A6S6TJW2"/>
<organism evidence="2">
    <name type="scientific">uncultured Sulfurovum sp</name>
    <dbReference type="NCBI Taxonomy" id="269237"/>
    <lineage>
        <taxon>Bacteria</taxon>
        <taxon>Pseudomonadati</taxon>
        <taxon>Campylobacterota</taxon>
        <taxon>Epsilonproteobacteria</taxon>
        <taxon>Campylobacterales</taxon>
        <taxon>Sulfurovaceae</taxon>
        <taxon>Sulfurovum</taxon>
        <taxon>environmental samples</taxon>
    </lineage>
</organism>
<evidence type="ECO:0000313" key="2">
    <source>
        <dbReference type="EMBL" id="CAA6815138.1"/>
    </source>
</evidence>
<sequence>MKPIMIKKTMAALTIILLSQPLFATSINYSNDCFASNEKTLTIDVNKFTHVWLNLHNNNEMSSSQDHLQNYIDNALDSNKGTLDVQKFAKVWDKAGNRAKEDHLTKELATMVENTNTKEDCYHATETREDTLDVEKFSDVWEKAGNRVKEDHLTKHLETMVENANAKDDCYHATETRAEGL</sequence>
<accession>A0A6S6TJW2</accession>
<protein>
    <submittedName>
        <fullName evidence="2">Uncharacterized protein</fullName>
    </submittedName>
</protein>
<evidence type="ECO:0000256" key="1">
    <source>
        <dbReference type="SAM" id="SignalP"/>
    </source>
</evidence>
<name>A0A6S6TJW2_9BACT</name>
<proteinExistence type="predicted"/>
<feature type="chain" id="PRO_5028175251" evidence="1">
    <location>
        <begin position="25"/>
        <end position="181"/>
    </location>
</feature>